<name>A0A9Q9B5S9_9PEZI</name>
<keyword evidence="2" id="KW-1185">Reference proteome</keyword>
<gene>
    <name evidence="1" type="ORF">Slin15195_G101800</name>
</gene>
<reference evidence="1" key="1">
    <citation type="submission" date="2022-06" db="EMBL/GenBank/DDBJ databases">
        <title>Complete genome sequences of two strains of the flax pathogen Septoria linicola.</title>
        <authorList>
            <person name="Lapalu N."/>
            <person name="Simon A."/>
            <person name="Demenou B."/>
            <person name="Paumier D."/>
            <person name="Guillot M.-P."/>
            <person name="Gout L."/>
            <person name="Valade R."/>
        </authorList>
    </citation>
    <scope>NUCLEOTIDE SEQUENCE</scope>
    <source>
        <strain evidence="1">SE15195</strain>
    </source>
</reference>
<protein>
    <recommendedName>
        <fullName evidence="3">F-box domain-containing protein</fullName>
    </recommendedName>
</protein>
<evidence type="ECO:0000313" key="2">
    <source>
        <dbReference type="Proteomes" id="UP001056384"/>
    </source>
</evidence>
<proteinExistence type="predicted"/>
<dbReference type="Proteomes" id="UP001056384">
    <property type="component" value="Chromosome 9"/>
</dbReference>
<organism evidence="1 2">
    <name type="scientific">Septoria linicola</name>
    <dbReference type="NCBI Taxonomy" id="215465"/>
    <lineage>
        <taxon>Eukaryota</taxon>
        <taxon>Fungi</taxon>
        <taxon>Dikarya</taxon>
        <taxon>Ascomycota</taxon>
        <taxon>Pezizomycotina</taxon>
        <taxon>Dothideomycetes</taxon>
        <taxon>Dothideomycetidae</taxon>
        <taxon>Mycosphaerellales</taxon>
        <taxon>Mycosphaerellaceae</taxon>
        <taxon>Septoria</taxon>
    </lineage>
</organism>
<dbReference type="AlphaFoldDB" id="A0A9Q9B5S9"/>
<accession>A0A9Q9B5S9</accession>
<dbReference type="EMBL" id="CP099426">
    <property type="protein sequence ID" value="USW56861.1"/>
    <property type="molecule type" value="Genomic_DNA"/>
</dbReference>
<evidence type="ECO:0000313" key="1">
    <source>
        <dbReference type="EMBL" id="USW56861.1"/>
    </source>
</evidence>
<sequence>MNASALMNLPAELRILIYEALFKYTECYLQIYKHHIQLCRYFSQCPPLPLLLTNKTVCKEVQNVLYGQTLSDIHLHMQQLPLTSIHDGQNSSKDTTASGCRQYKYGSMVSLQLPIKMQTFLWRVQRLQLNVWIYDAGKAEEMVKQIEAFHRSLRLDQVEAEAEMVARG</sequence>
<evidence type="ECO:0008006" key="3">
    <source>
        <dbReference type="Google" id="ProtNLM"/>
    </source>
</evidence>